<dbReference type="InterPro" id="IPR000873">
    <property type="entry name" value="AMP-dep_synth/lig_dom"/>
</dbReference>
<gene>
    <name evidence="3" type="ORF">DSM04_10593</name>
</gene>
<dbReference type="RefSeq" id="WP_128761901.1">
    <property type="nucleotide sequence ID" value="NZ_QOVI01000005.1"/>
</dbReference>
<dbReference type="Gene3D" id="3.30.300.30">
    <property type="match status" value="1"/>
</dbReference>
<keyword evidence="4" id="KW-1185">Reference proteome</keyword>
<sequence length="566" mass="62956">MPNFKNLAYSIARPLGLAGDTEPMLTLVKNNLEIRNTFTGPQLLQASLQLASKLDKLPTTRFIIATNSTEHFILWVLAGLFAGKVGIPAPVPRSKDQAQKLRRISKICATNDVLGDANTYKLLESFATETSSLSCIQIEQYYPLDAKPETSGDYENTLRGFHLDKDADAYVQFSSGSNSDPKGILLTQEIVYNNLKAVTTSWGITQESIFGLWLPLYHDMGLASILCALLNGSKLVLMSPLAFIQRPLRWMQLINDYNITISGAPPFAYDLCLKQASASNITSLNLSTWTHAFWGAEIINTQIFQNFKKTFKPYGFNPQAAYVTYGMAESTCFVCGSPFQEDIKPTKADLLTKGVQPCIMNQKEEISIQIMHPEENRICKDGEQGEIYISTTSLGKGYVLGVDKDQWSLDNSRFQIQLNPKDPEKFFKTGDIGVKINNKLWVLGRRTNAFKVAGELVLSAEVEALAAKVDPNLNPNGAAAFRSNHVDDHTAHLLIETYKPFANNFDGTSLVQEIRKKILASLGIKIDQVLILKRGSLPRTSSGKIRRQVISQSFKATDYLNNTYIR</sequence>
<dbReference type="GO" id="GO:0005886">
    <property type="term" value="C:plasma membrane"/>
    <property type="evidence" value="ECO:0007669"/>
    <property type="project" value="TreeGrafter"/>
</dbReference>
<dbReference type="SUPFAM" id="SSF56801">
    <property type="entry name" value="Acetyl-CoA synthetase-like"/>
    <property type="match status" value="1"/>
</dbReference>
<dbReference type="InterPro" id="IPR045851">
    <property type="entry name" value="AMP-bd_C_sf"/>
</dbReference>
<dbReference type="PANTHER" id="PTHR22754:SF32">
    <property type="entry name" value="DISCO-INTERACTING PROTEIN 2"/>
    <property type="match status" value="1"/>
</dbReference>
<feature type="domain" description="AMP-dependent synthetase/ligase" evidence="2">
    <location>
        <begin position="35"/>
        <end position="398"/>
    </location>
</feature>
<accession>A0A4Q0NSC9</accession>
<dbReference type="EMBL" id="QOVI01000005">
    <property type="protein sequence ID" value="RXG13115.1"/>
    <property type="molecule type" value="Genomic_DNA"/>
</dbReference>
<organism evidence="3 4">
    <name type="scientific">Leeuwenhoekiella aestuarii</name>
    <dbReference type="NCBI Taxonomy" id="2249426"/>
    <lineage>
        <taxon>Bacteria</taxon>
        <taxon>Pseudomonadati</taxon>
        <taxon>Bacteroidota</taxon>
        <taxon>Flavobacteriia</taxon>
        <taxon>Flavobacteriales</taxon>
        <taxon>Flavobacteriaceae</taxon>
        <taxon>Leeuwenhoekiella</taxon>
    </lineage>
</organism>
<reference evidence="3 4" key="1">
    <citation type="submission" date="2018-07" db="EMBL/GenBank/DDBJ databases">
        <title>Leeuwenhoekiella genomics.</title>
        <authorList>
            <person name="Tahon G."/>
            <person name="Willems A."/>
        </authorList>
    </citation>
    <scope>NUCLEOTIDE SEQUENCE [LARGE SCALE GENOMIC DNA]</scope>
    <source>
        <strain evidence="3 4">R-50232</strain>
    </source>
</reference>
<proteinExistence type="inferred from homology"/>
<evidence type="ECO:0000256" key="1">
    <source>
        <dbReference type="ARBA" id="ARBA00006432"/>
    </source>
</evidence>
<keyword evidence="3" id="KW-0436">Ligase</keyword>
<dbReference type="AlphaFoldDB" id="A0A4Q0NSC9"/>
<comment type="similarity">
    <text evidence="1">Belongs to the ATP-dependent AMP-binding enzyme family.</text>
</comment>
<name>A0A4Q0NSC9_9FLAO</name>
<dbReference type="Pfam" id="PF00501">
    <property type="entry name" value="AMP-binding"/>
    <property type="match status" value="1"/>
</dbReference>
<dbReference type="GO" id="GO:0016874">
    <property type="term" value="F:ligase activity"/>
    <property type="evidence" value="ECO:0007669"/>
    <property type="project" value="UniProtKB-KW"/>
</dbReference>
<protein>
    <submittedName>
        <fullName evidence="3">Acyl-CoA synthetase (AMP-forming)/AMP-acid ligase II</fullName>
    </submittedName>
</protein>
<comment type="caution">
    <text evidence="3">The sequence shown here is derived from an EMBL/GenBank/DDBJ whole genome shotgun (WGS) entry which is preliminary data.</text>
</comment>
<dbReference type="Gene3D" id="3.40.50.12780">
    <property type="entry name" value="N-terminal domain of ligase-like"/>
    <property type="match status" value="1"/>
</dbReference>
<dbReference type="GO" id="GO:0070566">
    <property type="term" value="F:adenylyltransferase activity"/>
    <property type="evidence" value="ECO:0007669"/>
    <property type="project" value="TreeGrafter"/>
</dbReference>
<evidence type="ECO:0000313" key="3">
    <source>
        <dbReference type="EMBL" id="RXG13115.1"/>
    </source>
</evidence>
<dbReference type="GO" id="GO:0006633">
    <property type="term" value="P:fatty acid biosynthetic process"/>
    <property type="evidence" value="ECO:0007669"/>
    <property type="project" value="TreeGrafter"/>
</dbReference>
<dbReference type="InterPro" id="IPR042099">
    <property type="entry name" value="ANL_N_sf"/>
</dbReference>
<evidence type="ECO:0000313" key="4">
    <source>
        <dbReference type="Proteomes" id="UP000289821"/>
    </source>
</evidence>
<dbReference type="PANTHER" id="PTHR22754">
    <property type="entry name" value="DISCO-INTERACTING PROTEIN 2 DIP2 -RELATED"/>
    <property type="match status" value="1"/>
</dbReference>
<evidence type="ECO:0000259" key="2">
    <source>
        <dbReference type="Pfam" id="PF00501"/>
    </source>
</evidence>
<dbReference type="Proteomes" id="UP000289821">
    <property type="component" value="Unassembled WGS sequence"/>
</dbReference>